<feature type="region of interest" description="Disordered" evidence="1">
    <location>
        <begin position="191"/>
        <end position="260"/>
    </location>
</feature>
<proteinExistence type="predicted"/>
<reference evidence="2 3" key="1">
    <citation type="journal article" date="2019" name="New Phytol.">
        <title>Comparative genomics reveals unique wood-decay strategies and fruiting body development in the Schizophyllaceae.</title>
        <authorList>
            <person name="Almasi E."/>
            <person name="Sahu N."/>
            <person name="Krizsan K."/>
            <person name="Balint B."/>
            <person name="Kovacs G.M."/>
            <person name="Kiss B."/>
            <person name="Cseklye J."/>
            <person name="Drula E."/>
            <person name="Henrissat B."/>
            <person name="Nagy I."/>
            <person name="Chovatia M."/>
            <person name="Adam C."/>
            <person name="LaButti K."/>
            <person name="Lipzen A."/>
            <person name="Riley R."/>
            <person name="Grigoriev I.V."/>
            <person name="Nagy L.G."/>
        </authorList>
    </citation>
    <scope>NUCLEOTIDE SEQUENCE [LARGE SCALE GENOMIC DNA]</scope>
    <source>
        <strain evidence="2 3">NL-1724</strain>
    </source>
</reference>
<dbReference type="Proteomes" id="UP000320762">
    <property type="component" value="Unassembled WGS sequence"/>
</dbReference>
<accession>A0A550CJV9</accession>
<feature type="region of interest" description="Disordered" evidence="1">
    <location>
        <begin position="1"/>
        <end position="99"/>
    </location>
</feature>
<gene>
    <name evidence="2" type="ORF">BD626DRAFT_400323</name>
</gene>
<dbReference type="AlphaFoldDB" id="A0A550CJV9"/>
<name>A0A550CJV9_9AGAR</name>
<keyword evidence="3" id="KW-1185">Reference proteome</keyword>
<protein>
    <submittedName>
        <fullName evidence="2">Uncharacterized protein</fullName>
    </submittedName>
</protein>
<dbReference type="OrthoDB" id="3003645at2759"/>
<evidence type="ECO:0000313" key="3">
    <source>
        <dbReference type="Proteomes" id="UP000320762"/>
    </source>
</evidence>
<evidence type="ECO:0000313" key="2">
    <source>
        <dbReference type="EMBL" id="TRM65057.1"/>
    </source>
</evidence>
<comment type="caution">
    <text evidence="2">The sequence shown here is derived from an EMBL/GenBank/DDBJ whole genome shotgun (WGS) entry which is preliminary data.</text>
</comment>
<evidence type="ECO:0000256" key="1">
    <source>
        <dbReference type="SAM" id="MobiDB-lite"/>
    </source>
</evidence>
<dbReference type="EMBL" id="VDMD01000006">
    <property type="protein sequence ID" value="TRM65057.1"/>
    <property type="molecule type" value="Genomic_DNA"/>
</dbReference>
<feature type="compositionally biased region" description="Polar residues" evidence="1">
    <location>
        <begin position="250"/>
        <end position="260"/>
    </location>
</feature>
<feature type="compositionally biased region" description="Pro residues" evidence="1">
    <location>
        <begin position="195"/>
        <end position="205"/>
    </location>
</feature>
<sequence>MIDSPVPEDGPRERGNDAGAEENERASDTLPNHARHRATSPAHIDPSDNPGAASPPPSFSSDGHLATPGSAPRGTSATPPSTDRNTAPDNIELPMNASASAPRLDLASLALHSPSHIVGTPAPRDDVPFEYPFPRAYSQGLVSPASSATSSVGGISPLGLPLASPRPIHAGSYALNAGGILGNSNTVLGGTVVRSPPPATSPPAAHPKLQRASPPIPPSLLQKARARSSSCRLDSLPMPASNGSDKRRVSSGSVEGQAAS</sequence>
<organism evidence="2 3">
    <name type="scientific">Schizophyllum amplum</name>
    <dbReference type="NCBI Taxonomy" id="97359"/>
    <lineage>
        <taxon>Eukaryota</taxon>
        <taxon>Fungi</taxon>
        <taxon>Dikarya</taxon>
        <taxon>Basidiomycota</taxon>
        <taxon>Agaricomycotina</taxon>
        <taxon>Agaricomycetes</taxon>
        <taxon>Agaricomycetidae</taxon>
        <taxon>Agaricales</taxon>
        <taxon>Schizophyllaceae</taxon>
        <taxon>Schizophyllum</taxon>
    </lineage>
</organism>
<feature type="compositionally biased region" description="Polar residues" evidence="1">
    <location>
        <begin position="73"/>
        <end position="88"/>
    </location>
</feature>
<feature type="compositionally biased region" description="Basic and acidic residues" evidence="1">
    <location>
        <begin position="9"/>
        <end position="27"/>
    </location>
</feature>